<organism evidence="1 2">
    <name type="scientific">Flavobacterium cupreum</name>
    <dbReference type="NCBI Taxonomy" id="2133766"/>
    <lineage>
        <taxon>Bacteria</taxon>
        <taxon>Pseudomonadati</taxon>
        <taxon>Bacteroidota</taxon>
        <taxon>Flavobacteriia</taxon>
        <taxon>Flavobacteriales</taxon>
        <taxon>Flavobacteriaceae</taxon>
        <taxon>Flavobacterium</taxon>
    </lineage>
</organism>
<dbReference type="GO" id="GO:0004519">
    <property type="term" value="F:endonuclease activity"/>
    <property type="evidence" value="ECO:0007669"/>
    <property type="project" value="UniProtKB-KW"/>
</dbReference>
<dbReference type="Proteomes" id="UP000288102">
    <property type="component" value="Unassembled WGS sequence"/>
</dbReference>
<evidence type="ECO:0000313" key="2">
    <source>
        <dbReference type="Proteomes" id="UP000288102"/>
    </source>
</evidence>
<dbReference type="AlphaFoldDB" id="A0A434A004"/>
<gene>
    <name evidence="1" type="ORF">D0817_25005</name>
</gene>
<comment type="caution">
    <text evidence="1">The sequence shown here is derived from an EMBL/GenBank/DDBJ whole genome shotgun (WGS) entry which is preliminary data.</text>
</comment>
<sequence length="156" mass="18263">MEKTEIIKNLCQLLLEDRKDDGIDLANANYPFSVNSASRRQYSKFEMCKCYLSDGFIDRYSGDKLIFPGLLMILSIEFPDIFKYHRNWKMSETHSIYWELFPTIDHLNPVARGGNDNEENWITTSMIRNSAKSNWTIKELGWDLLDKVEKPVNLTT</sequence>
<keyword evidence="1" id="KW-0540">Nuclease</keyword>
<dbReference type="RefSeq" id="WP_127340988.1">
    <property type="nucleotide sequence ID" value="NZ_QWDM01000039.1"/>
</dbReference>
<keyword evidence="1" id="KW-0378">Hydrolase</keyword>
<reference evidence="2" key="1">
    <citation type="journal article" date="2019" name="Syst. Appl. Microbiol.">
        <title>Flavobacterium circumlabens sp. nov. and Flavobacterium cupreum sp. nov., two psychrotrophic species isolated from Antarctic environmental samples.</title>
        <authorList>
            <person name="Kralova S."/>
            <person name="Busse H.-J."/>
            <person name="Svec P."/>
            <person name="Maslanova I."/>
            <person name="Stankova E."/>
            <person name="Bartak M."/>
            <person name="Sedlacek I."/>
        </authorList>
    </citation>
    <scope>NUCLEOTIDE SEQUENCE [LARGE SCALE GENOMIC DNA]</scope>
    <source>
        <strain evidence="2">CCM 8825</strain>
    </source>
</reference>
<dbReference type="OrthoDB" id="4461979at2"/>
<name>A0A434A004_9FLAO</name>
<keyword evidence="2" id="KW-1185">Reference proteome</keyword>
<dbReference type="EMBL" id="QWDM01000039">
    <property type="protein sequence ID" value="RUT67703.1"/>
    <property type="molecule type" value="Genomic_DNA"/>
</dbReference>
<protein>
    <submittedName>
        <fullName evidence="1">HNH endonuclease</fullName>
    </submittedName>
</protein>
<proteinExistence type="predicted"/>
<keyword evidence="1" id="KW-0255">Endonuclease</keyword>
<accession>A0A434A004</accession>
<evidence type="ECO:0000313" key="1">
    <source>
        <dbReference type="EMBL" id="RUT67703.1"/>
    </source>
</evidence>